<reference evidence="4" key="1">
    <citation type="submission" date="2006-04" db="EMBL/GenBank/DDBJ databases">
        <authorList>
            <person name="Seshadri R."/>
            <person name="Federici B.A."/>
        </authorList>
    </citation>
    <scope>NUCLEOTIDE SEQUENCE [LARGE SCALE GENOMIC DNA]</scope>
</reference>
<dbReference type="Proteomes" id="UP000054075">
    <property type="component" value="Unassembled WGS sequence"/>
</dbReference>
<keyword evidence="2" id="KW-0597">Phosphoprotein</keyword>
<comment type="caution">
    <text evidence="4">The sequence shown here is derived from an EMBL/GenBank/DDBJ whole genome shotgun (WGS) entry which is preliminary data.</text>
</comment>
<keyword evidence="1" id="KW-0902">Two-component regulatory system</keyword>
<dbReference type="eggNOG" id="COG2198">
    <property type="taxonomic scope" value="Bacteria"/>
</dbReference>
<evidence type="ECO:0000256" key="1">
    <source>
        <dbReference type="ARBA" id="ARBA00023012"/>
    </source>
</evidence>
<accession>A8PNM4</accession>
<dbReference type="SUPFAM" id="SSF47226">
    <property type="entry name" value="Histidine-containing phosphotransfer domain, HPT domain"/>
    <property type="match status" value="1"/>
</dbReference>
<dbReference type="PROSITE" id="PS50894">
    <property type="entry name" value="HPT"/>
    <property type="match status" value="1"/>
</dbReference>
<dbReference type="InterPro" id="IPR036641">
    <property type="entry name" value="HPT_dom_sf"/>
</dbReference>
<keyword evidence="5" id="KW-1185">Reference proteome</keyword>
<dbReference type="GO" id="GO:0004672">
    <property type="term" value="F:protein kinase activity"/>
    <property type="evidence" value="ECO:0007669"/>
    <property type="project" value="UniProtKB-ARBA"/>
</dbReference>
<dbReference type="Gene3D" id="1.20.120.160">
    <property type="entry name" value="HPT domain"/>
    <property type="match status" value="1"/>
</dbReference>
<dbReference type="Pfam" id="PF01627">
    <property type="entry name" value="Hpt"/>
    <property type="match status" value="1"/>
</dbReference>
<feature type="domain" description="HPt" evidence="3">
    <location>
        <begin position="25"/>
        <end position="120"/>
    </location>
</feature>
<name>A8PNM4_9COXI</name>
<sequence length="120" mass="13930">MDVKKKLSDLPIIDNRLNQLFTKDSHKIIKELLHLFLKETPQLRAEINLAFQNKQQKKLESALHKLLGSCAYCGLIRLKYSLLVLEKAIKKGDYSNVLLEQFNRELQETLDKADEVVHSK</sequence>
<evidence type="ECO:0000259" key="3">
    <source>
        <dbReference type="PROSITE" id="PS50894"/>
    </source>
</evidence>
<reference evidence="4" key="2">
    <citation type="submission" date="2007-10" db="EMBL/GenBank/DDBJ databases">
        <authorList>
            <person name="Myers G.S."/>
        </authorList>
    </citation>
    <scope>NUCLEOTIDE SEQUENCE [LARGE SCALE GENOMIC DNA]</scope>
</reference>
<feature type="modified residue" description="Phosphohistidine" evidence="2">
    <location>
        <position position="64"/>
    </location>
</feature>
<protein>
    <submittedName>
        <fullName evidence="4">Hpt domain protein</fullName>
    </submittedName>
</protein>
<evidence type="ECO:0000313" key="5">
    <source>
        <dbReference type="Proteomes" id="UP000054075"/>
    </source>
</evidence>
<evidence type="ECO:0000313" key="4">
    <source>
        <dbReference type="EMBL" id="EDP46305.1"/>
    </source>
</evidence>
<dbReference type="GO" id="GO:0000160">
    <property type="term" value="P:phosphorelay signal transduction system"/>
    <property type="evidence" value="ECO:0007669"/>
    <property type="project" value="UniProtKB-KW"/>
</dbReference>
<dbReference type="AlphaFoldDB" id="A8PNM4"/>
<dbReference type="EMBL" id="AAQJ02000001">
    <property type="protein sequence ID" value="EDP46305.1"/>
    <property type="molecule type" value="Genomic_DNA"/>
</dbReference>
<proteinExistence type="predicted"/>
<dbReference type="OrthoDB" id="5660220at2"/>
<dbReference type="STRING" id="59196.RICGR_1046"/>
<evidence type="ECO:0000256" key="2">
    <source>
        <dbReference type="PROSITE-ProRule" id="PRU00110"/>
    </source>
</evidence>
<gene>
    <name evidence="4" type="ORF">RICGR_1046</name>
</gene>
<organism evidence="4 5">
    <name type="scientific">Rickettsiella grylli</name>
    <dbReference type="NCBI Taxonomy" id="59196"/>
    <lineage>
        <taxon>Bacteria</taxon>
        <taxon>Pseudomonadati</taxon>
        <taxon>Pseudomonadota</taxon>
        <taxon>Gammaproteobacteria</taxon>
        <taxon>Legionellales</taxon>
        <taxon>Coxiellaceae</taxon>
        <taxon>Rickettsiella</taxon>
    </lineage>
</organism>
<dbReference type="InterPro" id="IPR008207">
    <property type="entry name" value="Sig_transdc_His_kin_Hpt_dom"/>
</dbReference>